<dbReference type="EMBL" id="GFPF01002695">
    <property type="protein sequence ID" value="MAA13841.1"/>
    <property type="molecule type" value="Transcribed_RNA"/>
</dbReference>
<feature type="region of interest" description="Disordered" evidence="1">
    <location>
        <begin position="580"/>
        <end position="601"/>
    </location>
</feature>
<sequence>MMPRKSDAPADSTSVEEAMSNLKGRVSVVKEGYGFIDVQHPLQAVVFAHRSSVVNPRLNDARNFGLKEGDDVLLDIERSPAKFKARYQAVRVRLLESEVKFTHSCYPSTPAPSLGRQDRVISNQVGTIDSVHQNGGTLAFGQDNKERAIFDRQCIPDTLVRPEEKVSAIFSVGKKLCFDARLVTDVDTGVEQWQATLVTTVMRENYSQVFDIDLVAPMSERYGAKSAFDTKPSSVPFASDPTAPFPKSPWNPATSAFHVYPRRLLSADSYTSARENPLSGANGTGKSNSGPALNTPVKPTSSETVMTQCGTAASEPRSIKDKPPFLPQGFDTQWAHGHRSSSVEPDIAAPVNDRTVTASHFQPLKAITPDRTFPEGAPFVMNSCGIKPVTSTVGKQPAPRADNKPLTTVVHQWQPDAVVPSKRDTGYQHDQVPQEKLNADTTHVNNSRKGNLSEPFSESPVPRPPSSECLVRTHNNVRGVVTQVHEHSATVSVEQGGLANYTKVQAFSFYKDGTLVKGDLRRVLHVGDEVMMDFMSGSTGYDPMTHCNIAWQGQKPQGVECVSQKAFQSTLEALKRALEGPSPAANTQSPNHVSCVGNSSTSSEPEQPCFRAVEACDAKKRAGEDEEELAKATAELVVKCLRQVIREEVEALRLEFFGHRGIDTGAVNARSSDHRSLSTEGSRTAARQPQIQSDESRDSAVEADRLERDLHEDDLQIIASLINEGTQAILEELKRLRLQFRSTGVAQEDSYDSMWDEELRQMELKRATM</sequence>
<protein>
    <submittedName>
        <fullName evidence="2">Uncharacterized protein</fullName>
    </submittedName>
</protein>
<feature type="compositionally biased region" description="Polar residues" evidence="1">
    <location>
        <begin position="584"/>
        <end position="601"/>
    </location>
</feature>
<evidence type="ECO:0000256" key="1">
    <source>
        <dbReference type="SAM" id="MobiDB-lite"/>
    </source>
</evidence>
<accession>A0A224YHA4</accession>
<evidence type="ECO:0000313" key="2">
    <source>
        <dbReference type="EMBL" id="MAA13841.1"/>
    </source>
</evidence>
<dbReference type="Gene3D" id="2.40.50.140">
    <property type="entry name" value="Nucleic acid-binding proteins"/>
    <property type="match status" value="1"/>
</dbReference>
<feature type="region of interest" description="Disordered" evidence="1">
    <location>
        <begin position="665"/>
        <end position="699"/>
    </location>
</feature>
<proteinExistence type="predicted"/>
<reference evidence="2" key="1">
    <citation type="journal article" date="2017" name="Parasit. Vectors">
        <title>Sialotranscriptomics of Rhipicephalus zambeziensis reveals intricate expression profiles of secretory proteins and suggests tight temporal transcriptional regulation during blood-feeding.</title>
        <authorList>
            <person name="de Castro M.H."/>
            <person name="de Klerk D."/>
            <person name="Pienaar R."/>
            <person name="Rees D.J.G."/>
            <person name="Mans B.J."/>
        </authorList>
    </citation>
    <scope>NUCLEOTIDE SEQUENCE</scope>
    <source>
        <tissue evidence="2">Salivary glands</tissue>
    </source>
</reference>
<dbReference type="AlphaFoldDB" id="A0A224YHA4"/>
<feature type="region of interest" description="Disordered" evidence="1">
    <location>
        <begin position="273"/>
        <end position="302"/>
    </location>
</feature>
<dbReference type="InterPro" id="IPR012340">
    <property type="entry name" value="NA-bd_OB-fold"/>
</dbReference>
<feature type="compositionally biased region" description="Polar residues" evidence="1">
    <location>
        <begin position="678"/>
        <end position="693"/>
    </location>
</feature>
<organism evidence="2">
    <name type="scientific">Rhipicephalus zambeziensis</name>
    <dbReference type="NCBI Taxonomy" id="60191"/>
    <lineage>
        <taxon>Eukaryota</taxon>
        <taxon>Metazoa</taxon>
        <taxon>Ecdysozoa</taxon>
        <taxon>Arthropoda</taxon>
        <taxon>Chelicerata</taxon>
        <taxon>Arachnida</taxon>
        <taxon>Acari</taxon>
        <taxon>Parasitiformes</taxon>
        <taxon>Ixodida</taxon>
        <taxon>Ixodoidea</taxon>
        <taxon>Ixodidae</taxon>
        <taxon>Rhipicephalinae</taxon>
        <taxon>Rhipicephalus</taxon>
        <taxon>Rhipicephalus</taxon>
    </lineage>
</organism>
<feature type="region of interest" description="Disordered" evidence="1">
    <location>
        <begin position="440"/>
        <end position="468"/>
    </location>
</feature>
<name>A0A224YHA4_9ACAR</name>
<feature type="compositionally biased region" description="Polar residues" evidence="1">
    <location>
        <begin position="440"/>
        <end position="450"/>
    </location>
</feature>